<organism evidence="9 10">
    <name type="scientific">Hibiscus syriacus</name>
    <name type="common">Rose of Sharon</name>
    <dbReference type="NCBI Taxonomy" id="106335"/>
    <lineage>
        <taxon>Eukaryota</taxon>
        <taxon>Viridiplantae</taxon>
        <taxon>Streptophyta</taxon>
        <taxon>Embryophyta</taxon>
        <taxon>Tracheophyta</taxon>
        <taxon>Spermatophyta</taxon>
        <taxon>Magnoliopsida</taxon>
        <taxon>eudicotyledons</taxon>
        <taxon>Gunneridae</taxon>
        <taxon>Pentapetalae</taxon>
        <taxon>rosids</taxon>
        <taxon>malvids</taxon>
        <taxon>Malvales</taxon>
        <taxon>Malvaceae</taxon>
        <taxon>Malvoideae</taxon>
        <taxon>Hibiscus</taxon>
    </lineage>
</organism>
<keyword evidence="5 7" id="KW-1133">Transmembrane helix</keyword>
<keyword evidence="4" id="KW-0029">Amino-acid transport</keyword>
<evidence type="ECO:0000313" key="9">
    <source>
        <dbReference type="EMBL" id="KAE8675805.1"/>
    </source>
</evidence>
<feature type="transmembrane region" description="Helical" evidence="7">
    <location>
        <begin position="231"/>
        <end position="253"/>
    </location>
</feature>
<evidence type="ECO:0000259" key="8">
    <source>
        <dbReference type="Pfam" id="PF01490"/>
    </source>
</evidence>
<evidence type="ECO:0000256" key="2">
    <source>
        <dbReference type="ARBA" id="ARBA00022448"/>
    </source>
</evidence>
<sequence>MASEHKNGGSSLDLNVPFLSDQNQSKLQDLEAPANHGDDVNFRAATSFSKTCFNGLNALSGVGILSTPYAVALGGWMSLILLFSIAAATFYSALLIQRCMDTDLDIKTYPDIGYQAFGKKGRLVVSVLMHLELYLVATGFLILEGDNLQNLLPNVECFEFAGQTIGGKQGFIIIVALIILPTVWLNNLSLLSYISATGVLASLIIVGSVLWTGAVDGIGFQQKGKLVNWDGIPTSVSLFAFCYCAHPVFPTLYTSMQKRHHFSNVMVVALSCPPYAMHRWRFSGT</sequence>
<accession>A0A6A2Y4L0</accession>
<dbReference type="AlphaFoldDB" id="A0A6A2Y4L0"/>
<comment type="caution">
    <text evidence="9">The sequence shown here is derived from an EMBL/GenBank/DDBJ whole genome shotgun (WGS) entry which is preliminary data.</text>
</comment>
<dbReference type="GO" id="GO:0005774">
    <property type="term" value="C:vacuolar membrane"/>
    <property type="evidence" value="ECO:0007669"/>
    <property type="project" value="TreeGrafter"/>
</dbReference>
<dbReference type="EMBL" id="VEPZ02001393">
    <property type="protein sequence ID" value="KAE8675805.1"/>
    <property type="molecule type" value="Genomic_DNA"/>
</dbReference>
<proteinExistence type="predicted"/>
<dbReference type="InterPro" id="IPR013057">
    <property type="entry name" value="AA_transpt_TM"/>
</dbReference>
<dbReference type="Proteomes" id="UP000436088">
    <property type="component" value="Unassembled WGS sequence"/>
</dbReference>
<keyword evidence="10" id="KW-1185">Reference proteome</keyword>
<reference evidence="9" key="1">
    <citation type="submission" date="2019-09" db="EMBL/GenBank/DDBJ databases">
        <title>Draft genome information of white flower Hibiscus syriacus.</title>
        <authorList>
            <person name="Kim Y.-M."/>
        </authorList>
    </citation>
    <scope>NUCLEOTIDE SEQUENCE [LARGE SCALE GENOMIC DNA]</scope>
    <source>
        <strain evidence="9">YM2019G1</strain>
    </source>
</reference>
<feature type="transmembrane region" description="Helical" evidence="7">
    <location>
        <begin position="190"/>
        <end position="211"/>
    </location>
</feature>
<dbReference type="PANTHER" id="PTHR22950:SF705">
    <property type="entry name" value="AMINO ACID TRANSPORTER AVT1I-LIKE"/>
    <property type="match status" value="1"/>
</dbReference>
<evidence type="ECO:0000256" key="3">
    <source>
        <dbReference type="ARBA" id="ARBA00022692"/>
    </source>
</evidence>
<comment type="subcellular location">
    <subcellularLocation>
        <location evidence="1">Membrane</location>
        <topology evidence="1">Multi-pass membrane protein</topology>
    </subcellularLocation>
</comment>
<feature type="transmembrane region" description="Helical" evidence="7">
    <location>
        <begin position="123"/>
        <end position="143"/>
    </location>
</feature>
<evidence type="ECO:0000313" key="10">
    <source>
        <dbReference type="Proteomes" id="UP000436088"/>
    </source>
</evidence>
<evidence type="ECO:0000256" key="1">
    <source>
        <dbReference type="ARBA" id="ARBA00004141"/>
    </source>
</evidence>
<evidence type="ECO:0000256" key="7">
    <source>
        <dbReference type="SAM" id="Phobius"/>
    </source>
</evidence>
<evidence type="ECO:0000256" key="6">
    <source>
        <dbReference type="ARBA" id="ARBA00023136"/>
    </source>
</evidence>
<name>A0A6A2Y4L0_HIBSY</name>
<feature type="domain" description="Amino acid transporter transmembrane" evidence="8">
    <location>
        <begin position="46"/>
        <end position="268"/>
    </location>
</feature>
<dbReference type="PANTHER" id="PTHR22950">
    <property type="entry name" value="AMINO ACID TRANSPORTER"/>
    <property type="match status" value="1"/>
</dbReference>
<keyword evidence="6 7" id="KW-0472">Membrane</keyword>
<evidence type="ECO:0000256" key="5">
    <source>
        <dbReference type="ARBA" id="ARBA00022989"/>
    </source>
</evidence>
<evidence type="ECO:0000256" key="4">
    <source>
        <dbReference type="ARBA" id="ARBA00022970"/>
    </source>
</evidence>
<gene>
    <name evidence="9" type="ORF">F3Y22_tig00111644pilonHSYRG00207</name>
</gene>
<dbReference type="Pfam" id="PF01490">
    <property type="entry name" value="Aa_trans"/>
    <property type="match status" value="1"/>
</dbReference>
<dbReference type="GO" id="GO:0015179">
    <property type="term" value="F:L-amino acid transmembrane transporter activity"/>
    <property type="evidence" value="ECO:0007669"/>
    <property type="project" value="TreeGrafter"/>
</dbReference>
<keyword evidence="2" id="KW-0813">Transport</keyword>
<feature type="transmembrane region" description="Helical" evidence="7">
    <location>
        <begin position="69"/>
        <end position="91"/>
    </location>
</feature>
<feature type="transmembrane region" description="Helical" evidence="7">
    <location>
        <begin position="163"/>
        <end position="183"/>
    </location>
</feature>
<protein>
    <recommendedName>
        <fullName evidence="8">Amino acid transporter transmembrane domain-containing protein</fullName>
    </recommendedName>
</protein>
<keyword evidence="3 7" id="KW-0812">Transmembrane</keyword>